<dbReference type="Proteomes" id="UP000007241">
    <property type="component" value="Unassembled WGS sequence"/>
</dbReference>
<name>F4P979_BATDJ</name>
<evidence type="ECO:0000259" key="2">
    <source>
        <dbReference type="Pfam" id="PF00447"/>
    </source>
</evidence>
<proteinExistence type="predicted"/>
<dbReference type="STRING" id="684364.F4P979"/>
<dbReference type="RefSeq" id="XP_006680977.1">
    <property type="nucleotide sequence ID" value="XM_006680914.1"/>
</dbReference>
<dbReference type="OMA" id="PTHANDE"/>
<dbReference type="InterPro" id="IPR036388">
    <property type="entry name" value="WH-like_DNA-bd_sf"/>
</dbReference>
<evidence type="ECO:0000313" key="4">
    <source>
        <dbReference type="Proteomes" id="UP000007241"/>
    </source>
</evidence>
<dbReference type="InParanoid" id="F4P979"/>
<dbReference type="Gene3D" id="1.10.10.10">
    <property type="entry name" value="Winged helix-like DNA-binding domain superfamily/Winged helix DNA-binding domain"/>
    <property type="match status" value="1"/>
</dbReference>
<dbReference type="InterPro" id="IPR000232">
    <property type="entry name" value="HSF_DNA-bd"/>
</dbReference>
<sequence>YGFHKVPSIEHGSLLASTQKEILEFSNKNFQKNRPDLLCFAVRRTNTQSDELVKDGTLDMNTVIHEISAIKRHQFTISAEIQKFQSENETLWNESIQLRERYTKQQETIDKI</sequence>
<dbReference type="OrthoDB" id="60033at2759"/>
<dbReference type="Pfam" id="PF00447">
    <property type="entry name" value="HSF_DNA-bind"/>
    <property type="match status" value="1"/>
</dbReference>
<dbReference type="EMBL" id="GL882889">
    <property type="protein sequence ID" value="EGF78295.1"/>
    <property type="molecule type" value="Genomic_DNA"/>
</dbReference>
<keyword evidence="1" id="KW-0238">DNA-binding</keyword>
<feature type="non-terminal residue" evidence="3">
    <location>
        <position position="112"/>
    </location>
</feature>
<evidence type="ECO:0000313" key="3">
    <source>
        <dbReference type="EMBL" id="EGF78295.1"/>
    </source>
</evidence>
<feature type="domain" description="HSF-type DNA-binding" evidence="2">
    <location>
        <begin position="1"/>
        <end position="42"/>
    </location>
</feature>
<protein>
    <recommendedName>
        <fullName evidence="2">HSF-type DNA-binding domain-containing protein</fullName>
    </recommendedName>
</protein>
<dbReference type="GeneID" id="18241647"/>
<organism evidence="3 4">
    <name type="scientific">Batrachochytrium dendrobatidis (strain JAM81 / FGSC 10211)</name>
    <name type="common">Frog chytrid fungus</name>
    <dbReference type="NCBI Taxonomy" id="684364"/>
    <lineage>
        <taxon>Eukaryota</taxon>
        <taxon>Fungi</taxon>
        <taxon>Fungi incertae sedis</taxon>
        <taxon>Chytridiomycota</taxon>
        <taxon>Chytridiomycota incertae sedis</taxon>
        <taxon>Chytridiomycetes</taxon>
        <taxon>Rhizophydiales</taxon>
        <taxon>Rhizophydiales incertae sedis</taxon>
        <taxon>Batrachochytrium</taxon>
    </lineage>
</organism>
<accession>F4P979</accession>
<dbReference type="GO" id="GO:0003700">
    <property type="term" value="F:DNA-binding transcription factor activity"/>
    <property type="evidence" value="ECO:0007669"/>
    <property type="project" value="InterPro"/>
</dbReference>
<dbReference type="GO" id="GO:0043565">
    <property type="term" value="F:sequence-specific DNA binding"/>
    <property type="evidence" value="ECO:0007669"/>
    <property type="project" value="InterPro"/>
</dbReference>
<evidence type="ECO:0000256" key="1">
    <source>
        <dbReference type="ARBA" id="ARBA00023125"/>
    </source>
</evidence>
<dbReference type="AlphaFoldDB" id="F4P979"/>
<reference evidence="3 4" key="1">
    <citation type="submission" date="2009-12" db="EMBL/GenBank/DDBJ databases">
        <title>The draft genome of Batrachochytrium dendrobatidis.</title>
        <authorList>
            <consortium name="US DOE Joint Genome Institute (JGI-PGF)"/>
            <person name="Kuo A."/>
            <person name="Salamov A."/>
            <person name="Schmutz J."/>
            <person name="Lucas S."/>
            <person name="Pitluck S."/>
            <person name="Rosenblum E."/>
            <person name="Stajich J."/>
            <person name="Eisen M."/>
            <person name="Grigoriev I.V."/>
        </authorList>
    </citation>
    <scope>NUCLEOTIDE SEQUENCE [LARGE SCALE GENOMIC DNA]</scope>
    <source>
        <strain evidence="4">JAM81 / FGSC 10211</strain>
    </source>
</reference>
<gene>
    <name evidence="3" type="ORF">BATDEDRAFT_7358</name>
</gene>
<feature type="non-terminal residue" evidence="3">
    <location>
        <position position="1"/>
    </location>
</feature>
<dbReference type="HOGENOM" id="CLU_1964787_0_0_1"/>
<keyword evidence="4" id="KW-1185">Reference proteome</keyword>